<dbReference type="InterPro" id="IPR001383">
    <property type="entry name" value="Ribosomal_bL28_bact-type"/>
</dbReference>
<evidence type="ECO:0000256" key="3">
    <source>
        <dbReference type="ARBA" id="ARBA00023274"/>
    </source>
</evidence>
<organism evidence="7">
    <name type="scientific">uncultured Mycoplasmataceae bacterium</name>
    <dbReference type="NCBI Taxonomy" id="300027"/>
    <lineage>
        <taxon>Bacteria</taxon>
        <taxon>Bacillati</taxon>
        <taxon>Mycoplasmatota</taxon>
        <taxon>Mollicutes</taxon>
        <taxon>Mycoplasmataceae</taxon>
        <taxon>environmental samples</taxon>
    </lineage>
</organism>
<dbReference type="GO" id="GO:0003735">
    <property type="term" value="F:structural constituent of ribosome"/>
    <property type="evidence" value="ECO:0007669"/>
    <property type="project" value="InterPro"/>
</dbReference>
<dbReference type="NCBIfam" id="TIGR00009">
    <property type="entry name" value="L28"/>
    <property type="match status" value="1"/>
</dbReference>
<evidence type="ECO:0000256" key="4">
    <source>
        <dbReference type="ARBA" id="ARBA00035174"/>
    </source>
</evidence>
<sequence>MSRKDQITGKKAMSGNTRSHALNHSRRQWGLNLQTVTIKENGKTKKVRVSARTLKTLRKNNKLA</sequence>
<dbReference type="Gene3D" id="2.30.170.40">
    <property type="entry name" value="Ribosomal protein L28/L24"/>
    <property type="match status" value="1"/>
</dbReference>
<evidence type="ECO:0000256" key="6">
    <source>
        <dbReference type="SAM" id="MobiDB-lite"/>
    </source>
</evidence>
<reference evidence="7" key="1">
    <citation type="journal article" date="2020" name="J. ISSAAS">
        <title>Lactobacilli and other gastrointestinal microbiota of Peromyscus leucopus, reservoir host for agents of Lyme disease and other zoonoses in North America.</title>
        <authorList>
            <person name="Milovic A."/>
            <person name="Bassam K."/>
            <person name="Shao H."/>
            <person name="Chatzistamou I."/>
            <person name="Tufts D.M."/>
            <person name="Diuk-Wasser M."/>
            <person name="Barbour A.G."/>
        </authorList>
    </citation>
    <scope>NUCLEOTIDE SEQUENCE</scope>
    <source>
        <strain evidence="7">LL85</strain>
    </source>
</reference>
<dbReference type="GO" id="GO:0005840">
    <property type="term" value="C:ribosome"/>
    <property type="evidence" value="ECO:0007669"/>
    <property type="project" value="UniProtKB-KW"/>
</dbReference>
<protein>
    <recommendedName>
        <fullName evidence="4 5">Large ribosomal subunit protein bL28</fullName>
    </recommendedName>
</protein>
<evidence type="ECO:0000313" key="7">
    <source>
        <dbReference type="EMBL" id="QIQ09892.1"/>
    </source>
</evidence>
<feature type="region of interest" description="Disordered" evidence="6">
    <location>
        <begin position="1"/>
        <end position="26"/>
    </location>
</feature>
<dbReference type="SUPFAM" id="SSF143800">
    <property type="entry name" value="L28p-like"/>
    <property type="match status" value="1"/>
</dbReference>
<dbReference type="InterPro" id="IPR026569">
    <property type="entry name" value="Ribosomal_bL28"/>
</dbReference>
<comment type="similarity">
    <text evidence="1 5">Belongs to the bacterial ribosomal protein bL28 family.</text>
</comment>
<dbReference type="PANTHER" id="PTHR39080:SF1">
    <property type="entry name" value="LARGE RIBOSOMAL SUBUNIT PROTEIN BL28A"/>
    <property type="match status" value="1"/>
</dbReference>
<dbReference type="GO" id="GO:0006412">
    <property type="term" value="P:translation"/>
    <property type="evidence" value="ECO:0007669"/>
    <property type="project" value="UniProtKB-UniRule"/>
</dbReference>
<evidence type="ECO:0000256" key="2">
    <source>
        <dbReference type="ARBA" id="ARBA00022980"/>
    </source>
</evidence>
<dbReference type="Pfam" id="PF00830">
    <property type="entry name" value="Ribosomal_L28"/>
    <property type="match status" value="1"/>
</dbReference>
<dbReference type="PANTHER" id="PTHR39080">
    <property type="entry name" value="50S RIBOSOMAL PROTEIN L28"/>
    <property type="match status" value="1"/>
</dbReference>
<dbReference type="HAMAP" id="MF_00373">
    <property type="entry name" value="Ribosomal_bL28"/>
    <property type="match status" value="1"/>
</dbReference>
<proteinExistence type="inferred from homology"/>
<keyword evidence="3 5" id="KW-0687">Ribonucleoprotein</keyword>
<dbReference type="AlphaFoldDB" id="A0A6G9HGR0"/>
<accession>A0A6G9HGR0</accession>
<gene>
    <name evidence="5 7" type="primary">rpmB</name>
    <name evidence="7" type="ORF">PlMoll_0550</name>
</gene>
<name>A0A6G9HGR0_9MOLU</name>
<dbReference type="EMBL" id="MN991199">
    <property type="protein sequence ID" value="QIQ09892.1"/>
    <property type="molecule type" value="Genomic_DNA"/>
</dbReference>
<dbReference type="InterPro" id="IPR034704">
    <property type="entry name" value="Ribosomal_bL28/bL31-like_sf"/>
</dbReference>
<keyword evidence="2 5" id="KW-0689">Ribosomal protein</keyword>
<dbReference type="GO" id="GO:1990904">
    <property type="term" value="C:ribonucleoprotein complex"/>
    <property type="evidence" value="ECO:0007669"/>
    <property type="project" value="UniProtKB-KW"/>
</dbReference>
<evidence type="ECO:0000256" key="5">
    <source>
        <dbReference type="HAMAP-Rule" id="MF_00373"/>
    </source>
</evidence>
<evidence type="ECO:0000256" key="1">
    <source>
        <dbReference type="ARBA" id="ARBA00008760"/>
    </source>
</evidence>
<dbReference type="InterPro" id="IPR037147">
    <property type="entry name" value="Ribosomal_bL28_sf"/>
</dbReference>
<dbReference type="InterPro" id="IPR050096">
    <property type="entry name" value="Bacterial_rp_bL28"/>
</dbReference>